<dbReference type="GO" id="GO:0008863">
    <property type="term" value="F:formate dehydrogenase (NAD+) activity"/>
    <property type="evidence" value="ECO:0007669"/>
    <property type="project" value="InterPro"/>
</dbReference>
<dbReference type="InterPro" id="IPR009010">
    <property type="entry name" value="Asp_de-COase-like_dom_sf"/>
</dbReference>
<proteinExistence type="inferred from homology"/>
<dbReference type="InterPro" id="IPR050123">
    <property type="entry name" value="Prok_molybdopt-oxidoreductase"/>
</dbReference>
<dbReference type="GO" id="GO:0051539">
    <property type="term" value="F:4 iron, 4 sulfur cluster binding"/>
    <property type="evidence" value="ECO:0007669"/>
    <property type="project" value="UniProtKB-KW"/>
</dbReference>
<gene>
    <name evidence="10" type="ORF">GLE_1420</name>
</gene>
<dbReference type="PATRIC" id="fig|69.6.peg.1399"/>
<evidence type="ECO:0000313" key="10">
    <source>
        <dbReference type="EMBL" id="ALN56777.1"/>
    </source>
</evidence>
<dbReference type="InterPro" id="IPR037951">
    <property type="entry name" value="MopB_CT_YdeP"/>
</dbReference>
<keyword evidence="9" id="KW-0411">Iron-sulfur</keyword>
<keyword evidence="5" id="KW-0500">Molybdenum</keyword>
<dbReference type="Pfam" id="PF00384">
    <property type="entry name" value="Molybdopterin"/>
    <property type="match status" value="1"/>
</dbReference>
<dbReference type="SUPFAM" id="SSF53706">
    <property type="entry name" value="Formate dehydrogenase/DMSO reductase, domains 1-3"/>
    <property type="match status" value="1"/>
</dbReference>
<dbReference type="EMBL" id="CP013140">
    <property type="protein sequence ID" value="ALN56777.1"/>
    <property type="molecule type" value="Genomic_DNA"/>
</dbReference>
<dbReference type="GO" id="GO:0030151">
    <property type="term" value="F:molybdenum ion binding"/>
    <property type="evidence" value="ECO:0007669"/>
    <property type="project" value="InterPro"/>
</dbReference>
<evidence type="ECO:0000256" key="3">
    <source>
        <dbReference type="ARBA" id="ARBA00010312"/>
    </source>
</evidence>
<dbReference type="OrthoDB" id="5287431at2"/>
<dbReference type="Pfam" id="PF01568">
    <property type="entry name" value="Molydop_binding"/>
    <property type="match status" value="1"/>
</dbReference>
<dbReference type="Gene3D" id="3.40.50.740">
    <property type="match status" value="1"/>
</dbReference>
<keyword evidence="8" id="KW-0408">Iron</keyword>
<dbReference type="PANTHER" id="PTHR43105:SF4">
    <property type="entry name" value="PROTEIN YDEP"/>
    <property type="match status" value="1"/>
</dbReference>
<dbReference type="PANTHER" id="PTHR43105">
    <property type="entry name" value="RESPIRATORY NITRATE REDUCTASE"/>
    <property type="match status" value="1"/>
</dbReference>
<evidence type="ECO:0000256" key="8">
    <source>
        <dbReference type="ARBA" id="ARBA00023004"/>
    </source>
</evidence>
<evidence type="ECO:0000256" key="6">
    <source>
        <dbReference type="ARBA" id="ARBA00022723"/>
    </source>
</evidence>
<comment type="cofactor">
    <cofactor evidence="1">
        <name>Mo-bis(molybdopterin guanine dinucleotide)</name>
        <dbReference type="ChEBI" id="CHEBI:60539"/>
    </cofactor>
</comment>
<dbReference type="KEGG" id="lez:GLE_1420"/>
<dbReference type="GO" id="GO:0043546">
    <property type="term" value="F:molybdopterin cofactor binding"/>
    <property type="evidence" value="ECO:0007669"/>
    <property type="project" value="InterPro"/>
</dbReference>
<dbReference type="SUPFAM" id="SSF50692">
    <property type="entry name" value="ADC-like"/>
    <property type="match status" value="1"/>
</dbReference>
<evidence type="ECO:0000256" key="7">
    <source>
        <dbReference type="ARBA" id="ARBA00023002"/>
    </source>
</evidence>
<comment type="similarity">
    <text evidence="3">Belongs to the prokaryotic molybdopterin-containing oxidoreductase family.</text>
</comment>
<evidence type="ECO:0000256" key="5">
    <source>
        <dbReference type="ARBA" id="ARBA00022505"/>
    </source>
</evidence>
<keyword evidence="4" id="KW-0004">4Fe-4S</keyword>
<protein>
    <submittedName>
        <fullName evidence="10">Oxidoreductase alpha (Molybdopterin) subunit</fullName>
    </submittedName>
</protein>
<dbReference type="GO" id="GO:0045333">
    <property type="term" value="P:cellular respiration"/>
    <property type="evidence" value="ECO:0007669"/>
    <property type="project" value="UniProtKB-ARBA"/>
</dbReference>
<evidence type="ECO:0000256" key="1">
    <source>
        <dbReference type="ARBA" id="ARBA00001942"/>
    </source>
</evidence>
<dbReference type="CDD" id="cd02767">
    <property type="entry name" value="MopB_ydeP"/>
    <property type="match status" value="1"/>
</dbReference>
<evidence type="ECO:0000256" key="9">
    <source>
        <dbReference type="ARBA" id="ARBA00023014"/>
    </source>
</evidence>
<dbReference type="Gene3D" id="2.40.40.20">
    <property type="match status" value="1"/>
</dbReference>
<keyword evidence="6" id="KW-0479">Metal-binding</keyword>
<dbReference type="GO" id="GO:0016020">
    <property type="term" value="C:membrane"/>
    <property type="evidence" value="ECO:0007669"/>
    <property type="project" value="TreeGrafter"/>
</dbReference>
<sequence>MSDKNPIRRYDGPAGGWGALRSVAKHLIEQDVPVSGARTLLSANQPDGFDCPGCAWPDRDHTSTFEFCENGAKAVAAEATKHRATPELFAEHTVAELARYSDYWLENQGRLTHPMRWDAASDKYLPIAWDEAFARIGEHLRALASPDEALFYTSGRCSNEAAFLYQLFVREFGTNNFPDCSNMCHEPSGTAMKAQIGVGKGTVQLRDFELAQAIFIFGQNPGTNHPRMLGELRQAAKRGAAIVSFNPLRERGLEKFADPQDKLEMLHNGSTRISSDYFQLRIGGDLAAVKGMIKRVLELDAQAQRDGAARVIDTAFIAEHTQGFDAFAAEVAAEAWDTIVAESGLSQDEIERAGDIYAQSDSVICCWGMGITQHKHSVATIHMIVNLLLLRGNIGRPGAGACPVRGHSNVQGDRTMGIYEKPSPAFLDRLRDVFGFEPPRHHGHDTVGAIQAMLEGRCKTFFGLGGNFATATPDTEATHRALRRCDLTVHVTTKLNRSHLVHGRDAYILPCLGRTEIDLQAAGAQGVTVEDSMSMVHLSSGINAPAAPQLLSEPAIVARLAHATLGERSRIDWLDLIGDYDRIRDLIAQVFDDFHDFNARVRVPGGFHLPNAAAERRWINPQGKALFKAHAVPTDLPVHRARASREQPVFTLATTRSHDQYNTTIYGMNDRYRGVFGERRVLFIHADDIAALGMKAGDWVDLESLCDDGVKRTAARFLLVEYNIPRGCLAAYYPETNSLVPLSSFADEARTPTSKSIPVIVHPHVPARGRELQSAKDIGLVRVD</sequence>
<evidence type="ECO:0000256" key="2">
    <source>
        <dbReference type="ARBA" id="ARBA00001966"/>
    </source>
</evidence>
<dbReference type="InterPro" id="IPR010046">
    <property type="entry name" value="Mopterin_OxRdtse_a_bac"/>
</dbReference>
<comment type="cofactor">
    <cofactor evidence="2">
        <name>[4Fe-4S] cluster</name>
        <dbReference type="ChEBI" id="CHEBI:49883"/>
    </cofactor>
</comment>
<dbReference type="Proteomes" id="UP000061569">
    <property type="component" value="Chromosome"/>
</dbReference>
<dbReference type="GO" id="GO:1990204">
    <property type="term" value="C:oxidoreductase complex"/>
    <property type="evidence" value="ECO:0007669"/>
    <property type="project" value="UniProtKB-ARBA"/>
</dbReference>
<dbReference type="AlphaFoldDB" id="A0A0S2DDZ5"/>
<dbReference type="Gene3D" id="3.40.228.10">
    <property type="entry name" value="Dimethylsulfoxide Reductase, domain 2"/>
    <property type="match status" value="1"/>
</dbReference>
<organism evidence="10 11">
    <name type="scientific">Lysobacter enzymogenes</name>
    <dbReference type="NCBI Taxonomy" id="69"/>
    <lineage>
        <taxon>Bacteria</taxon>
        <taxon>Pseudomonadati</taxon>
        <taxon>Pseudomonadota</taxon>
        <taxon>Gammaproteobacteria</taxon>
        <taxon>Lysobacterales</taxon>
        <taxon>Lysobacteraceae</taxon>
        <taxon>Lysobacter</taxon>
    </lineage>
</organism>
<dbReference type="STRING" id="69.GLE_1420"/>
<name>A0A0S2DDZ5_LYSEN</name>
<dbReference type="CDD" id="cd02787">
    <property type="entry name" value="MopB_CT_ydeP"/>
    <property type="match status" value="1"/>
</dbReference>
<accession>A0A0S2DDZ5</accession>
<dbReference type="PIRSF" id="PIRSF000144">
    <property type="entry name" value="CbbBc"/>
    <property type="match status" value="1"/>
</dbReference>
<dbReference type="InterPro" id="IPR006657">
    <property type="entry name" value="MoPterin_dinucl-bd_dom"/>
</dbReference>
<keyword evidence="7" id="KW-0560">Oxidoreductase</keyword>
<dbReference type="InterPro" id="IPR006656">
    <property type="entry name" value="Mopterin_OxRdtase"/>
</dbReference>
<evidence type="ECO:0000313" key="11">
    <source>
        <dbReference type="Proteomes" id="UP000061569"/>
    </source>
</evidence>
<reference evidence="10 11" key="1">
    <citation type="submission" date="2015-11" db="EMBL/GenBank/DDBJ databases">
        <title>Genome sequences of Lysobacter enzymogenes strain C3 and Lysobacter antibioticus ATCC 29479.</title>
        <authorList>
            <person name="Kobayashi D.Y."/>
        </authorList>
    </citation>
    <scope>NUCLEOTIDE SEQUENCE [LARGE SCALE GENOMIC DNA]</scope>
    <source>
        <strain evidence="10 11">C3</strain>
    </source>
</reference>
<dbReference type="NCBIfam" id="TIGR01701">
    <property type="entry name" value="Fdhalpha-like"/>
    <property type="match status" value="1"/>
</dbReference>
<dbReference type="InterPro" id="IPR041953">
    <property type="entry name" value="YdeP_MopB"/>
</dbReference>
<evidence type="ECO:0000256" key="4">
    <source>
        <dbReference type="ARBA" id="ARBA00022485"/>
    </source>
</evidence>